<evidence type="ECO:0000259" key="5">
    <source>
        <dbReference type="SMART" id="SM01340"/>
    </source>
</evidence>
<dbReference type="NCBIfam" id="TIGR00585">
    <property type="entry name" value="mutl"/>
    <property type="match status" value="1"/>
</dbReference>
<proteinExistence type="inferred from homology"/>
<dbReference type="GO" id="GO:0005524">
    <property type="term" value="F:ATP binding"/>
    <property type="evidence" value="ECO:0007669"/>
    <property type="project" value="InterPro"/>
</dbReference>
<dbReference type="FunFam" id="3.30.565.10:FF:000014">
    <property type="entry name" value="Mismatch repair endonuclease pms1, putative"/>
    <property type="match status" value="1"/>
</dbReference>
<dbReference type="Gene3D" id="3.30.565.10">
    <property type="entry name" value="Histidine kinase-like ATPase, C-terminal domain"/>
    <property type="match status" value="1"/>
</dbReference>
<dbReference type="GO" id="GO:0140664">
    <property type="term" value="F:ATP-dependent DNA damage sensor activity"/>
    <property type="evidence" value="ECO:0007669"/>
    <property type="project" value="InterPro"/>
</dbReference>
<feature type="compositionally biased region" description="Acidic residues" evidence="3">
    <location>
        <begin position="1021"/>
        <end position="1034"/>
    </location>
</feature>
<dbReference type="SUPFAM" id="SSF55874">
    <property type="entry name" value="ATPase domain of HSP90 chaperone/DNA topoisomerase II/histidine kinase"/>
    <property type="match status" value="1"/>
</dbReference>
<dbReference type="GO" id="GO:0016887">
    <property type="term" value="F:ATP hydrolysis activity"/>
    <property type="evidence" value="ECO:0007669"/>
    <property type="project" value="InterPro"/>
</dbReference>
<feature type="compositionally biased region" description="Basic and acidic residues" evidence="3">
    <location>
        <begin position="658"/>
        <end position="667"/>
    </location>
</feature>
<evidence type="ECO:0000313" key="6">
    <source>
        <dbReference type="EMBL" id="GLC52789.1"/>
    </source>
</evidence>
<dbReference type="Pfam" id="PF01119">
    <property type="entry name" value="DNA_mis_repair"/>
    <property type="match status" value="1"/>
</dbReference>
<keyword evidence="7" id="KW-1185">Reference proteome</keyword>
<feature type="compositionally biased region" description="Acidic residues" evidence="3">
    <location>
        <begin position="647"/>
        <end position="657"/>
    </location>
</feature>
<feature type="compositionally biased region" description="Low complexity" evidence="3">
    <location>
        <begin position="478"/>
        <end position="488"/>
    </location>
</feature>
<dbReference type="InterPro" id="IPR038973">
    <property type="entry name" value="MutL/Mlh/Pms-like"/>
</dbReference>
<dbReference type="InterPro" id="IPR036890">
    <property type="entry name" value="HATPase_C_sf"/>
</dbReference>
<dbReference type="PANTHER" id="PTHR10073:SF52">
    <property type="entry name" value="MISMATCH REPAIR ENDONUCLEASE PMS2"/>
    <property type="match status" value="1"/>
</dbReference>
<dbReference type="InterPro" id="IPR013507">
    <property type="entry name" value="DNA_mismatch_S5_2-like"/>
</dbReference>
<feature type="region of interest" description="Disordered" evidence="3">
    <location>
        <begin position="947"/>
        <end position="1060"/>
    </location>
</feature>
<dbReference type="Pfam" id="PF08676">
    <property type="entry name" value="MutL_C"/>
    <property type="match status" value="1"/>
</dbReference>
<dbReference type="CDD" id="cd16926">
    <property type="entry name" value="HATPase_MutL-MLH-PMS-like"/>
    <property type="match status" value="1"/>
</dbReference>
<dbReference type="SUPFAM" id="SSF54211">
    <property type="entry name" value="Ribosomal protein S5 domain 2-like"/>
    <property type="match status" value="1"/>
</dbReference>
<dbReference type="AlphaFoldDB" id="A0A9W6BIJ8"/>
<dbReference type="EMBL" id="BRXU01000006">
    <property type="protein sequence ID" value="GLC52789.1"/>
    <property type="molecule type" value="Genomic_DNA"/>
</dbReference>
<dbReference type="InterPro" id="IPR020568">
    <property type="entry name" value="Ribosomal_Su5_D2-typ_SF"/>
</dbReference>
<dbReference type="SUPFAM" id="SSF118116">
    <property type="entry name" value="DNA mismatch repair protein MutL"/>
    <property type="match status" value="2"/>
</dbReference>
<feature type="compositionally biased region" description="Gly residues" evidence="3">
    <location>
        <begin position="817"/>
        <end position="834"/>
    </location>
</feature>
<feature type="compositionally biased region" description="Low complexity" evidence="3">
    <location>
        <begin position="1000"/>
        <end position="1012"/>
    </location>
</feature>
<organism evidence="6 7">
    <name type="scientific">Pleodorina starrii</name>
    <dbReference type="NCBI Taxonomy" id="330485"/>
    <lineage>
        <taxon>Eukaryota</taxon>
        <taxon>Viridiplantae</taxon>
        <taxon>Chlorophyta</taxon>
        <taxon>core chlorophytes</taxon>
        <taxon>Chlorophyceae</taxon>
        <taxon>CS clade</taxon>
        <taxon>Chlamydomonadales</taxon>
        <taxon>Volvocaceae</taxon>
        <taxon>Pleodorina</taxon>
    </lineage>
</organism>
<evidence type="ECO:0000313" key="7">
    <source>
        <dbReference type="Proteomes" id="UP001165080"/>
    </source>
</evidence>
<feature type="region of interest" description="Disordered" evidence="3">
    <location>
        <begin position="1089"/>
        <end position="1115"/>
    </location>
</feature>
<feature type="compositionally biased region" description="Gly residues" evidence="3">
    <location>
        <begin position="1089"/>
        <end position="1112"/>
    </location>
</feature>
<dbReference type="Gene3D" id="3.30.1540.20">
    <property type="entry name" value="MutL, C-terminal domain, dimerisation subdomain"/>
    <property type="match status" value="2"/>
</dbReference>
<feature type="domain" description="DNA mismatch repair protein S5" evidence="5">
    <location>
        <begin position="282"/>
        <end position="408"/>
    </location>
</feature>
<feature type="region of interest" description="Disordered" evidence="3">
    <location>
        <begin position="779"/>
        <end position="840"/>
    </location>
</feature>
<dbReference type="InterPro" id="IPR014721">
    <property type="entry name" value="Ribsml_uS5_D2-typ_fold_subgr"/>
</dbReference>
<feature type="compositionally biased region" description="Basic residues" evidence="3">
    <location>
        <begin position="489"/>
        <end position="498"/>
    </location>
</feature>
<reference evidence="6 7" key="1">
    <citation type="journal article" date="2023" name="Commun. Biol.">
        <title>Reorganization of the ancestral sex-determining regions during the evolution of trioecy in Pleodorina starrii.</title>
        <authorList>
            <person name="Takahashi K."/>
            <person name="Suzuki S."/>
            <person name="Kawai-Toyooka H."/>
            <person name="Yamamoto K."/>
            <person name="Hamaji T."/>
            <person name="Ootsuki R."/>
            <person name="Yamaguchi H."/>
            <person name="Kawachi M."/>
            <person name="Higashiyama T."/>
            <person name="Nozaki H."/>
        </authorList>
    </citation>
    <scope>NUCLEOTIDE SEQUENCE [LARGE SCALE GENOMIC DNA]</scope>
    <source>
        <strain evidence="6 7">NIES-4479</strain>
    </source>
</reference>
<dbReference type="OrthoDB" id="10254304at2759"/>
<dbReference type="InterPro" id="IPR014762">
    <property type="entry name" value="DNA_mismatch_repair_CS"/>
</dbReference>
<feature type="compositionally biased region" description="Basic and acidic residues" evidence="3">
    <location>
        <begin position="694"/>
        <end position="704"/>
    </location>
</feature>
<sequence>MEQPAAHEPAAGSIKPINRQSIHRICSGQVILDLATAIKELVENALDAGATNIEVRLREYGSLLVEVADNGRGVPPADYQALTLKYHTSKITSFDDLTSVSTYGFRGEALSSLCAVSELSVVTRTAEQAAGVRLEYDHEGHLTGRSAAPRAVGTTVAVKNLFATLPVRHKEFLRNLKREFARAVSVLQAYALISTHARLIVTNQAGKGAARTTVFTTAAPAPAYEAYVTTAAASGGGGGSGSAASLPGCLGAVLASAAGAAAAAAAADPRVAAELAALRDNVVAVFGGRVAESLEALVLPEDAETGVRVVGWVSRAGCGLRGDASRQFIFLNGRPVDLPKAARVLNDSFKSLSSPAHAASCRPMALLAVTLAASDVDVNVTPDKRRVFMAAEDRLTTLLGQALHALWEPSRCTFAVNQPLTQAGTAGGGGGGSLLVTAPQRGGARQQQLNVLRRPATATAAAAAAAGSTADDGGDGAADGAEPDAAAGHGRRAAKRARVTSPGSGGGGGGESPPGAPASAALEPSPRAGAAATAPPAPAPFRHPFLSMLSGFSAAAGKGRVSEERGTDRSPVAAAAAAEAEAADGPAWRREPRRPQRNAGAVGAGEEEEGGAAAAAATAAGDDDEVFAESTPGEAVGGVAASHPDAVGEEEGGVGEEEGGRGRDVRMAEVLPGVGVGAGIRVKEEVEEEEEREGGEGKAHIKAEEAEEEREQEGFEPGLPAAVAGQGGSGSFTVASAGLTAAAPSSSSYGSGAPAAAAAVLRLEPGQLAELTAARVRHLRAQQEQQQRRRQEKEEAEAADAADRRFRSSSLQDQDASGGGAAAVEDGGGGGGGTRAEREAAAERELERVFRKHQFREMRVIGQFNLGFILARHGPDVFIVDQHAAAEKTTFERLQRTVRLTRQPLLAPLQLPPGRLLPVDQLLIREHIDVFRRNGFDFVERRPDGRLVPLQAQAPPALGDVGPSARGSGTAREAQEGEAEEAMQIDEDRTAGSSGGGGEAAAAAAAMAAAPGQKRRSREEGEGEGWAADDDEGDGGGLSGGGGADDGAHGDGGGGGELLLSSVPVSKATGQLGMDDVVELVGMLRAGEGGPGRGLPGGGGGGGGAGGGGGGAEAAAERQRAWEEELRPSRIRAMLASRACRSSVMVGRPLSRGEMRRLLDGLAALRQPWNCPHGRPTMRHVCVLPQQAGLPPA</sequence>
<protein>
    <submittedName>
        <fullName evidence="6">Uncharacterized protein</fullName>
    </submittedName>
</protein>
<comment type="similarity">
    <text evidence="1">Belongs to the DNA mismatch repair MutL/HexB family.</text>
</comment>
<dbReference type="Pfam" id="PF13589">
    <property type="entry name" value="HATPase_c_3"/>
    <property type="match status" value="1"/>
</dbReference>
<evidence type="ECO:0000259" key="4">
    <source>
        <dbReference type="SMART" id="SM00853"/>
    </source>
</evidence>
<feature type="compositionally biased region" description="Gly residues" evidence="3">
    <location>
        <begin position="503"/>
        <end position="512"/>
    </location>
</feature>
<gene>
    <name evidence="6" type="primary">PLEST008267</name>
    <name evidence="6" type="ORF">PLESTB_000668600</name>
</gene>
<dbReference type="GO" id="GO:0032389">
    <property type="term" value="C:MutLalpha complex"/>
    <property type="evidence" value="ECO:0007669"/>
    <property type="project" value="TreeGrafter"/>
</dbReference>
<dbReference type="InterPro" id="IPR002099">
    <property type="entry name" value="MutL/Mlh/PMS"/>
</dbReference>
<feature type="compositionally biased region" description="Low complexity" evidence="3">
    <location>
        <begin position="517"/>
        <end position="534"/>
    </location>
</feature>
<feature type="region of interest" description="Disordered" evidence="3">
    <location>
        <begin position="424"/>
        <end position="537"/>
    </location>
</feature>
<keyword evidence="2" id="KW-0227">DNA damage</keyword>
<feature type="compositionally biased region" description="Acidic residues" evidence="3">
    <location>
        <begin position="976"/>
        <end position="985"/>
    </location>
</feature>
<dbReference type="Proteomes" id="UP001165080">
    <property type="component" value="Unassembled WGS sequence"/>
</dbReference>
<name>A0A9W6BIJ8_9CHLO</name>
<evidence type="ECO:0000256" key="1">
    <source>
        <dbReference type="ARBA" id="ARBA00006082"/>
    </source>
</evidence>
<feature type="compositionally biased region" description="Gly residues" evidence="3">
    <location>
        <begin position="1035"/>
        <end position="1057"/>
    </location>
</feature>
<dbReference type="GO" id="GO:0006298">
    <property type="term" value="P:mismatch repair"/>
    <property type="evidence" value="ECO:0007669"/>
    <property type="project" value="InterPro"/>
</dbReference>
<dbReference type="InterPro" id="IPR037198">
    <property type="entry name" value="MutL_C_sf"/>
</dbReference>
<dbReference type="SMART" id="SM00853">
    <property type="entry name" value="MutL_C"/>
    <property type="match status" value="1"/>
</dbReference>
<feature type="domain" description="MutL C-terminal dimerisation" evidence="4">
    <location>
        <begin position="860"/>
        <end position="1150"/>
    </location>
</feature>
<dbReference type="InterPro" id="IPR014790">
    <property type="entry name" value="MutL_C"/>
</dbReference>
<feature type="region of interest" description="Disordered" evidence="3">
    <location>
        <begin position="559"/>
        <end position="733"/>
    </location>
</feature>
<dbReference type="PANTHER" id="PTHR10073">
    <property type="entry name" value="DNA MISMATCH REPAIR PROTEIN MLH, PMS, MUTL"/>
    <property type="match status" value="1"/>
</dbReference>
<dbReference type="PROSITE" id="PS00058">
    <property type="entry name" value="DNA_MISMATCH_REPAIR_1"/>
    <property type="match status" value="1"/>
</dbReference>
<dbReference type="Gene3D" id="3.30.230.10">
    <property type="match status" value="1"/>
</dbReference>
<accession>A0A9W6BIJ8</accession>
<dbReference type="SMART" id="SM01340">
    <property type="entry name" value="DNA_mis_repair"/>
    <property type="match status" value="1"/>
</dbReference>
<comment type="caution">
    <text evidence="6">The sequence shown here is derived from an EMBL/GenBank/DDBJ whole genome shotgun (WGS) entry which is preliminary data.</text>
</comment>
<evidence type="ECO:0000256" key="2">
    <source>
        <dbReference type="ARBA" id="ARBA00022763"/>
    </source>
</evidence>
<evidence type="ECO:0000256" key="3">
    <source>
        <dbReference type="SAM" id="MobiDB-lite"/>
    </source>
</evidence>
<dbReference type="InterPro" id="IPR042120">
    <property type="entry name" value="MutL_C_dimsub"/>
</dbReference>
<feature type="compositionally biased region" description="Low complexity" evidence="3">
    <location>
        <begin position="611"/>
        <end position="620"/>
    </location>
</feature>
<dbReference type="GO" id="GO:0030983">
    <property type="term" value="F:mismatched DNA binding"/>
    <property type="evidence" value="ECO:0007669"/>
    <property type="project" value="InterPro"/>
</dbReference>
<feature type="compositionally biased region" description="Low complexity" evidence="3">
    <location>
        <begin position="456"/>
        <end position="471"/>
    </location>
</feature>